<feature type="region of interest" description="Disordered" evidence="1">
    <location>
        <begin position="269"/>
        <end position="308"/>
    </location>
</feature>
<dbReference type="GO" id="GO:0005524">
    <property type="term" value="F:ATP binding"/>
    <property type="evidence" value="ECO:0007669"/>
    <property type="project" value="InterPro"/>
</dbReference>
<dbReference type="Gene3D" id="1.10.510.10">
    <property type="entry name" value="Transferase(Phosphotransferase) domain 1"/>
    <property type="match status" value="1"/>
</dbReference>
<dbReference type="SMART" id="SM00220">
    <property type="entry name" value="S_TKc"/>
    <property type="match status" value="1"/>
</dbReference>
<comment type="caution">
    <text evidence="3">The sequence shown here is derived from an EMBL/GenBank/DDBJ whole genome shotgun (WGS) entry which is preliminary data.</text>
</comment>
<keyword evidence="4" id="KW-1185">Reference proteome</keyword>
<sequence>MAQNRATDQRVALKLLRKGRTTLRSFLMEHCIAFCLSSHPCIIDSYGVAFQTQEHYVFAQELAPRGDLFSLVQDQVGIPEEKVKRCAVQISSALEFMRSKGLVHRDIKPENVLLLDRECHRIKVTDFGFTRLKGTVVSARSGTVPYMSPEVYRPNTDCLEVDYSLDVWAFGILLFCVLTGTFPWETARFEDINYSVFVDWMKSGASGVPYQWKRFTVEALNMFSRLLAHNPLQRSSAVEVLHFIDFPWAVDLGLVDGLKDTNDVEAVSSTELVSGDSMSSGSDGQAVETSSGSSSCSDSESSDIEESNNSISLGSLISDSSDHTCSSRDPEVFFTDFEMKPDQWRGHGTDQILLTDSSSLFLGAEVEVS</sequence>
<proteinExistence type="predicted"/>
<dbReference type="InterPro" id="IPR000719">
    <property type="entry name" value="Prot_kinase_dom"/>
</dbReference>
<dbReference type="PROSITE" id="PS50011">
    <property type="entry name" value="PROTEIN_KINASE_DOM"/>
    <property type="match status" value="1"/>
</dbReference>
<dbReference type="InterPro" id="IPR011009">
    <property type="entry name" value="Kinase-like_dom_sf"/>
</dbReference>
<dbReference type="GO" id="GO:0004674">
    <property type="term" value="F:protein serine/threonine kinase activity"/>
    <property type="evidence" value="ECO:0007669"/>
    <property type="project" value="TreeGrafter"/>
</dbReference>
<accession>A0AAV7PCK6</accession>
<protein>
    <recommendedName>
        <fullName evidence="2">Protein kinase domain-containing protein</fullName>
    </recommendedName>
</protein>
<organism evidence="3 4">
    <name type="scientific">Pleurodeles waltl</name>
    <name type="common">Iberian ribbed newt</name>
    <dbReference type="NCBI Taxonomy" id="8319"/>
    <lineage>
        <taxon>Eukaryota</taxon>
        <taxon>Metazoa</taxon>
        <taxon>Chordata</taxon>
        <taxon>Craniata</taxon>
        <taxon>Vertebrata</taxon>
        <taxon>Euteleostomi</taxon>
        <taxon>Amphibia</taxon>
        <taxon>Batrachia</taxon>
        <taxon>Caudata</taxon>
        <taxon>Salamandroidea</taxon>
        <taxon>Salamandridae</taxon>
        <taxon>Pleurodelinae</taxon>
        <taxon>Pleurodeles</taxon>
    </lineage>
</organism>
<dbReference type="EMBL" id="JANPWB010000011">
    <property type="protein sequence ID" value="KAJ1125895.1"/>
    <property type="molecule type" value="Genomic_DNA"/>
</dbReference>
<evidence type="ECO:0000313" key="4">
    <source>
        <dbReference type="Proteomes" id="UP001066276"/>
    </source>
</evidence>
<dbReference type="SUPFAM" id="SSF56112">
    <property type="entry name" value="Protein kinase-like (PK-like)"/>
    <property type="match status" value="1"/>
</dbReference>
<dbReference type="Proteomes" id="UP001066276">
    <property type="component" value="Chromosome 7"/>
</dbReference>
<dbReference type="PANTHER" id="PTHR24359">
    <property type="entry name" value="SERINE/THREONINE-PROTEIN KINASE SBK1"/>
    <property type="match status" value="1"/>
</dbReference>
<gene>
    <name evidence="3" type="ORF">NDU88_004310</name>
</gene>
<feature type="compositionally biased region" description="Low complexity" evidence="1">
    <location>
        <begin position="274"/>
        <end position="299"/>
    </location>
</feature>
<dbReference type="PANTHER" id="PTHR24359:SF39">
    <property type="entry name" value="PROTEIN KINASE DOMAIN-CONTAINING PROTEIN"/>
    <property type="match status" value="1"/>
</dbReference>
<evidence type="ECO:0000259" key="2">
    <source>
        <dbReference type="PROSITE" id="PS50011"/>
    </source>
</evidence>
<name>A0AAV7PCK6_PLEWA</name>
<reference evidence="3" key="1">
    <citation type="journal article" date="2022" name="bioRxiv">
        <title>Sequencing and chromosome-scale assembly of the giantPleurodeles waltlgenome.</title>
        <authorList>
            <person name="Brown T."/>
            <person name="Elewa A."/>
            <person name="Iarovenko S."/>
            <person name="Subramanian E."/>
            <person name="Araus A.J."/>
            <person name="Petzold A."/>
            <person name="Susuki M."/>
            <person name="Suzuki K.-i.T."/>
            <person name="Hayashi T."/>
            <person name="Toyoda A."/>
            <person name="Oliveira C."/>
            <person name="Osipova E."/>
            <person name="Leigh N.D."/>
            <person name="Simon A."/>
            <person name="Yun M.H."/>
        </authorList>
    </citation>
    <scope>NUCLEOTIDE SEQUENCE</scope>
    <source>
        <strain evidence="3">20211129_DDA</strain>
        <tissue evidence="3">Liver</tissue>
    </source>
</reference>
<dbReference type="InterPro" id="IPR008271">
    <property type="entry name" value="Ser/Thr_kinase_AS"/>
</dbReference>
<dbReference type="AlphaFoldDB" id="A0AAV7PCK6"/>
<evidence type="ECO:0000256" key="1">
    <source>
        <dbReference type="SAM" id="MobiDB-lite"/>
    </source>
</evidence>
<dbReference type="PROSITE" id="PS00108">
    <property type="entry name" value="PROTEIN_KINASE_ST"/>
    <property type="match status" value="1"/>
</dbReference>
<feature type="domain" description="Protein kinase" evidence="2">
    <location>
        <begin position="1"/>
        <end position="249"/>
    </location>
</feature>
<evidence type="ECO:0000313" key="3">
    <source>
        <dbReference type="EMBL" id="KAJ1125895.1"/>
    </source>
</evidence>
<dbReference type="Pfam" id="PF00069">
    <property type="entry name" value="Pkinase"/>
    <property type="match status" value="1"/>
</dbReference>